<evidence type="ECO:0000313" key="3">
    <source>
        <dbReference type="EMBL" id="KAA5546783.1"/>
    </source>
</evidence>
<dbReference type="AlphaFoldDB" id="A0A5M6DH81"/>
<keyword evidence="4" id="KW-1185">Reference proteome</keyword>
<evidence type="ECO:0000256" key="1">
    <source>
        <dbReference type="ARBA" id="ARBA00006817"/>
    </source>
</evidence>
<dbReference type="InterPro" id="IPR023393">
    <property type="entry name" value="START-like_dom_sf"/>
</dbReference>
<proteinExistence type="inferred from homology"/>
<dbReference type="InterPro" id="IPR013538">
    <property type="entry name" value="ASHA1/2-like_C"/>
</dbReference>
<dbReference type="Pfam" id="PF08327">
    <property type="entry name" value="AHSA1"/>
    <property type="match status" value="2"/>
</dbReference>
<dbReference type="SUPFAM" id="SSF55961">
    <property type="entry name" value="Bet v1-like"/>
    <property type="match status" value="2"/>
</dbReference>
<dbReference type="Proteomes" id="UP000323426">
    <property type="component" value="Unassembled WGS sequence"/>
</dbReference>
<comment type="similarity">
    <text evidence="1">Belongs to the AHA1 family.</text>
</comment>
<evidence type="ECO:0000259" key="2">
    <source>
        <dbReference type="Pfam" id="PF08327"/>
    </source>
</evidence>
<comment type="caution">
    <text evidence="3">The sequence shown here is derived from an EMBL/GenBank/DDBJ whole genome shotgun (WGS) entry which is preliminary data.</text>
</comment>
<dbReference type="RefSeq" id="WP_150088384.1">
    <property type="nucleotide sequence ID" value="NZ_VWSF01000006.1"/>
</dbReference>
<organism evidence="3 4">
    <name type="scientific">Adhaeribacter rhizoryzae</name>
    <dbReference type="NCBI Taxonomy" id="2607907"/>
    <lineage>
        <taxon>Bacteria</taxon>
        <taxon>Pseudomonadati</taxon>
        <taxon>Bacteroidota</taxon>
        <taxon>Cytophagia</taxon>
        <taxon>Cytophagales</taxon>
        <taxon>Hymenobacteraceae</taxon>
        <taxon>Adhaeribacter</taxon>
    </lineage>
</organism>
<dbReference type="Gene3D" id="3.30.530.20">
    <property type="match status" value="2"/>
</dbReference>
<dbReference type="CDD" id="cd08897">
    <property type="entry name" value="SRPBCC_CalC_Aha1-like_4"/>
    <property type="match status" value="1"/>
</dbReference>
<gene>
    <name evidence="3" type="ORF">F0145_10640</name>
</gene>
<dbReference type="CDD" id="cd07814">
    <property type="entry name" value="SRPBCC_CalC_Aha1-like"/>
    <property type="match status" value="1"/>
</dbReference>
<evidence type="ECO:0000313" key="4">
    <source>
        <dbReference type="Proteomes" id="UP000323426"/>
    </source>
</evidence>
<dbReference type="EMBL" id="VWSF01000006">
    <property type="protein sequence ID" value="KAA5546783.1"/>
    <property type="molecule type" value="Genomic_DNA"/>
</dbReference>
<feature type="domain" description="Activator of Hsp90 ATPase homologue 1/2-like C-terminal" evidence="2">
    <location>
        <begin position="16"/>
        <end position="138"/>
    </location>
</feature>
<accession>A0A5M6DH81</accession>
<feature type="domain" description="Activator of Hsp90 ATPase homologue 1/2-like C-terminal" evidence="2">
    <location>
        <begin position="155"/>
        <end position="290"/>
    </location>
</feature>
<name>A0A5M6DH81_9BACT</name>
<reference evidence="3 4" key="1">
    <citation type="submission" date="2019-09" db="EMBL/GenBank/DDBJ databases">
        <title>Genome sequence and assembly of Adhaeribacter sp.</title>
        <authorList>
            <person name="Chhetri G."/>
        </authorList>
    </citation>
    <scope>NUCLEOTIDE SEQUENCE [LARGE SCALE GENOMIC DNA]</scope>
    <source>
        <strain evidence="3 4">DK36</strain>
    </source>
</reference>
<sequence length="292" mass="33273">METTNLTTIKVETTVNAPVEKVWRCWTEPQHVAKWNQASDDWHTTRAENDLRVGGQFLSRMEAIDGSFGFDFTGTYTAVQEHQLIEYTMEDGRKVQVIFNDQGPDTTVTETFDAEQTHSLEMQQTGWQAILDNFKNYTETSGKLESLHFQISIQASAEKVYRTMLDANHYTTWTAVFSPSSRYTGSWEKGAKIQFLGEDQDGNLGGMVSRIKENIPNQFVSIEHLGMMQNNQEITTGPEVDAWAGALENYTFQEENGTTLVKVDVDTNLEHKPYFDETWPQALQKLKEICEA</sequence>
<protein>
    <recommendedName>
        <fullName evidence="2">Activator of Hsp90 ATPase homologue 1/2-like C-terminal domain-containing protein</fullName>
    </recommendedName>
</protein>